<dbReference type="InParanoid" id="A0A1X7U9U2"/>
<evidence type="ECO:0008006" key="3">
    <source>
        <dbReference type="Google" id="ProtNLM"/>
    </source>
</evidence>
<evidence type="ECO:0000256" key="1">
    <source>
        <dbReference type="SAM" id="MobiDB-lite"/>
    </source>
</evidence>
<organism evidence="2">
    <name type="scientific">Amphimedon queenslandica</name>
    <name type="common">Sponge</name>
    <dbReference type="NCBI Taxonomy" id="400682"/>
    <lineage>
        <taxon>Eukaryota</taxon>
        <taxon>Metazoa</taxon>
        <taxon>Porifera</taxon>
        <taxon>Demospongiae</taxon>
        <taxon>Heteroscleromorpha</taxon>
        <taxon>Haplosclerida</taxon>
        <taxon>Niphatidae</taxon>
        <taxon>Amphimedon</taxon>
    </lineage>
</organism>
<accession>A0A1X7U9U2</accession>
<sequence>MLISFELTINELMETDENDKVDSTKSHAATLDAANKDLPGPSKKTSFESNKAKQAARIDAAKSRAAEIFIANTPLQQSDPEKSLQKQLCEQKEQVEKLNKQLQSSTPEPNYDISIDLFESSYTVAKNEGAATDCVKAAVPLSLVELVPGYGERLTQRELDETISESGGAPNKLIRKLVSVFFSRVELAESSCYGLRNNNADT</sequence>
<feature type="region of interest" description="Disordered" evidence="1">
    <location>
        <begin position="17"/>
        <end position="51"/>
    </location>
</feature>
<proteinExistence type="predicted"/>
<dbReference type="AlphaFoldDB" id="A0A1X7U9U2"/>
<dbReference type="EnsemblMetazoa" id="Aqu2.1.24428_001">
    <property type="protein sequence ID" value="Aqu2.1.24428_001"/>
    <property type="gene ID" value="Aqu2.1.24428"/>
</dbReference>
<name>A0A1X7U9U2_AMPQE</name>
<evidence type="ECO:0000313" key="2">
    <source>
        <dbReference type="EnsemblMetazoa" id="Aqu2.1.24428_001"/>
    </source>
</evidence>
<reference evidence="2" key="1">
    <citation type="submission" date="2017-05" db="UniProtKB">
        <authorList>
            <consortium name="EnsemblMetazoa"/>
        </authorList>
    </citation>
    <scope>IDENTIFICATION</scope>
</reference>
<protein>
    <recommendedName>
        <fullName evidence="3">BEN domain-containing protein</fullName>
    </recommendedName>
</protein>